<dbReference type="PROSITE" id="PS00463">
    <property type="entry name" value="ZN2_CY6_FUNGAL_1"/>
    <property type="match status" value="1"/>
</dbReference>
<accession>M2M0D9</accession>
<dbReference type="OMA" id="HANPQMP"/>
<evidence type="ECO:0000256" key="8">
    <source>
        <dbReference type="SAM" id="MobiDB-lite"/>
    </source>
</evidence>
<dbReference type="HOGENOM" id="CLU_004517_0_0_1"/>
<keyword evidence="2" id="KW-0479">Metal-binding</keyword>
<dbReference type="Pfam" id="PF04082">
    <property type="entry name" value="Fungal_trans"/>
    <property type="match status" value="1"/>
</dbReference>
<dbReference type="PANTHER" id="PTHR47782:SF1">
    <property type="entry name" value="PYRIMIDINE PATHWAY REGULATORY PROTEIN 1"/>
    <property type="match status" value="1"/>
</dbReference>
<evidence type="ECO:0000256" key="3">
    <source>
        <dbReference type="ARBA" id="ARBA00022833"/>
    </source>
</evidence>
<dbReference type="AlphaFoldDB" id="M2M0D9"/>
<dbReference type="PROSITE" id="PS50048">
    <property type="entry name" value="ZN2_CY6_FUNGAL_2"/>
    <property type="match status" value="1"/>
</dbReference>
<sequence length="951" mass="104907">MQSSNTKKREREDDTSPNITGAETGLEQASSAVNSTSNFRNVSACFRCRSRKNRCDQRLPKCSGCEKANVKCVGFDPVSKRAIPRNYVAYLESRVVSLETLLEANGVPCPPPENDFAINEAIRPGVDVPYPPAEEDGKGALFVDQDRDEASLIDPALQGGTEHGRGHAMKNAGVTTAKKARQSLHTSGIPFSKVVYAAVKSSVTSTPSSETVKAKVSKHLPSSTASGGGGSDSFFGLNVRPHVDPASFPDQSEATELVKLYFEYSNPQIPILHRGEFMSLMERVYATTPEKRKSRELYLLNIVFAVGSGIIMDAGDDERTVTAVHETKSADTPPDAKRQRVIGRRIQPEEYHAAAIEHLDSFLSTPSMETALGGLEELQAVLLLASLALLRPIAPGLWYIVGVAVRLAIDLGIHSEEPDAELETTAYAGLDVKKGRKQYLRDLRRRLWWSTYAFDRLVSTCVGRPFGINDQVITTPFPSLQGDESITANGFTQAPSDLVLPAYKLVAHHYFRLRLLQSEILQVQQERMAEYTRSLSAGRCSSFMPNELPSPYLSRFESFQEWRLDVDRRLWEWQASAPQQADIGVAFTPLYFELNYYQAVILLYKQSLSIPEALAGELSPSTGEVQSPSAASLEAKEDEEMVFMKVAQAGQMVLKIYRSLNRLKLVNYTFLATHHIFMSGTSFLYAIWQSPTVRQQLNLDDVDFTVFIATSVLTDLIDNCPPAEACKDAFLRMSKATISMVMRTTGFGNTSTLSSQPLNSPGGYFSNDQIVSMAANGQSQPRKRNLPLPAFDMNLKGLFSDDELASRPLTFQPKTQSFEYGNTGGGVSTTQHASIAPLEIKQEFSPPNLLDTQGSSRPQQVPNGVFANQLADNPPYQLLGTSQQQQQPLTFNAFDDLSFLDTLPYSETNEYFNNNTDFDFNFGASGTGHDSNGGGLLDEFWFGDSANAFQY</sequence>
<dbReference type="CDD" id="cd14723">
    <property type="entry name" value="ZIP_Ppr1"/>
    <property type="match status" value="1"/>
</dbReference>
<dbReference type="Pfam" id="PF00172">
    <property type="entry name" value="Zn_clus"/>
    <property type="match status" value="1"/>
</dbReference>
<dbReference type="GO" id="GO:0005634">
    <property type="term" value="C:nucleus"/>
    <property type="evidence" value="ECO:0007669"/>
    <property type="project" value="UniProtKB-SubCell"/>
</dbReference>
<protein>
    <recommendedName>
        <fullName evidence="9">Zn(2)-C6 fungal-type domain-containing protein</fullName>
    </recommendedName>
</protein>
<evidence type="ECO:0000256" key="6">
    <source>
        <dbReference type="ARBA" id="ARBA00023163"/>
    </source>
</evidence>
<evidence type="ECO:0000256" key="5">
    <source>
        <dbReference type="ARBA" id="ARBA00023125"/>
    </source>
</evidence>
<dbReference type="SMART" id="SM00066">
    <property type="entry name" value="GAL4"/>
    <property type="match status" value="1"/>
</dbReference>
<feature type="region of interest" description="Disordered" evidence="8">
    <location>
        <begin position="207"/>
        <end position="228"/>
    </location>
</feature>
<comment type="subcellular location">
    <subcellularLocation>
        <location evidence="1">Nucleus</location>
    </subcellularLocation>
</comment>
<feature type="region of interest" description="Disordered" evidence="8">
    <location>
        <begin position="1"/>
        <end position="33"/>
    </location>
</feature>
<dbReference type="InterPro" id="IPR007219">
    <property type="entry name" value="XnlR_reg_dom"/>
</dbReference>
<name>M2M0D9_BAUPA</name>
<dbReference type="InterPro" id="IPR036864">
    <property type="entry name" value="Zn2-C6_fun-type_DNA-bd_sf"/>
</dbReference>
<dbReference type="InterPro" id="IPR052202">
    <property type="entry name" value="Yeast_MetPath_Reg"/>
</dbReference>
<evidence type="ECO:0000256" key="1">
    <source>
        <dbReference type="ARBA" id="ARBA00004123"/>
    </source>
</evidence>
<organism evidence="10 11">
    <name type="scientific">Baudoinia panamericana (strain UAMH 10762)</name>
    <name type="common">Angels' share fungus</name>
    <name type="synonym">Baudoinia compniacensis (strain UAMH 10762)</name>
    <dbReference type="NCBI Taxonomy" id="717646"/>
    <lineage>
        <taxon>Eukaryota</taxon>
        <taxon>Fungi</taxon>
        <taxon>Dikarya</taxon>
        <taxon>Ascomycota</taxon>
        <taxon>Pezizomycotina</taxon>
        <taxon>Dothideomycetes</taxon>
        <taxon>Dothideomycetidae</taxon>
        <taxon>Mycosphaerellales</taxon>
        <taxon>Teratosphaeriaceae</taxon>
        <taxon>Baudoinia</taxon>
    </lineage>
</organism>
<keyword evidence="4" id="KW-0805">Transcription regulation</keyword>
<evidence type="ECO:0000256" key="4">
    <source>
        <dbReference type="ARBA" id="ARBA00023015"/>
    </source>
</evidence>
<evidence type="ECO:0000313" key="11">
    <source>
        <dbReference type="Proteomes" id="UP000011761"/>
    </source>
</evidence>
<dbReference type="CDD" id="cd12148">
    <property type="entry name" value="fungal_TF_MHR"/>
    <property type="match status" value="1"/>
</dbReference>
<dbReference type="InterPro" id="IPR001138">
    <property type="entry name" value="Zn2Cys6_DnaBD"/>
</dbReference>
<evidence type="ECO:0000313" key="10">
    <source>
        <dbReference type="EMBL" id="EMD00468.1"/>
    </source>
</evidence>
<evidence type="ECO:0000259" key="9">
    <source>
        <dbReference type="PROSITE" id="PS50048"/>
    </source>
</evidence>
<gene>
    <name evidence="10" type="ORF">BAUCODRAFT_144135</name>
</gene>
<dbReference type="EMBL" id="KB445550">
    <property type="protein sequence ID" value="EMD00468.1"/>
    <property type="molecule type" value="Genomic_DNA"/>
</dbReference>
<dbReference type="SUPFAM" id="SSF57701">
    <property type="entry name" value="Zn2/Cys6 DNA-binding domain"/>
    <property type="match status" value="1"/>
</dbReference>
<dbReference type="Proteomes" id="UP000011761">
    <property type="component" value="Unassembled WGS sequence"/>
</dbReference>
<proteinExistence type="predicted"/>
<keyword evidence="6" id="KW-0804">Transcription</keyword>
<dbReference type="GeneID" id="19108469"/>
<evidence type="ECO:0000256" key="7">
    <source>
        <dbReference type="ARBA" id="ARBA00023242"/>
    </source>
</evidence>
<dbReference type="Gene3D" id="4.10.240.10">
    <property type="entry name" value="Zn(2)-C6 fungal-type DNA-binding domain"/>
    <property type="match status" value="1"/>
</dbReference>
<dbReference type="CDD" id="cd00067">
    <property type="entry name" value="GAL4"/>
    <property type="match status" value="1"/>
</dbReference>
<keyword evidence="3" id="KW-0862">Zinc</keyword>
<dbReference type="STRING" id="717646.M2M0D9"/>
<dbReference type="PANTHER" id="PTHR47782">
    <property type="entry name" value="ZN(II)2CYS6 TRANSCRIPTION FACTOR (EUROFUNG)-RELATED"/>
    <property type="match status" value="1"/>
</dbReference>
<dbReference type="RefSeq" id="XP_007671652.1">
    <property type="nucleotide sequence ID" value="XM_007673462.1"/>
</dbReference>
<keyword evidence="7" id="KW-0539">Nucleus</keyword>
<dbReference type="GO" id="GO:0008270">
    <property type="term" value="F:zinc ion binding"/>
    <property type="evidence" value="ECO:0007669"/>
    <property type="project" value="InterPro"/>
</dbReference>
<dbReference type="eggNOG" id="ENOG502QR1M">
    <property type="taxonomic scope" value="Eukaryota"/>
</dbReference>
<dbReference type="KEGG" id="bcom:BAUCODRAFT_144135"/>
<keyword evidence="5" id="KW-0238">DNA-binding</keyword>
<dbReference type="SMART" id="SM00906">
    <property type="entry name" value="Fungal_trans"/>
    <property type="match status" value="1"/>
</dbReference>
<dbReference type="OrthoDB" id="5373550at2759"/>
<evidence type="ECO:0000256" key="2">
    <source>
        <dbReference type="ARBA" id="ARBA00022723"/>
    </source>
</evidence>
<feature type="compositionally biased region" description="Polar residues" evidence="8">
    <location>
        <begin position="16"/>
        <end position="33"/>
    </location>
</feature>
<dbReference type="GO" id="GO:0043565">
    <property type="term" value="F:sequence-specific DNA binding"/>
    <property type="evidence" value="ECO:0007669"/>
    <property type="project" value="TreeGrafter"/>
</dbReference>
<keyword evidence="11" id="KW-1185">Reference proteome</keyword>
<reference evidence="10 11" key="1">
    <citation type="journal article" date="2012" name="PLoS Pathog.">
        <title>Diverse lifestyles and strategies of plant pathogenesis encoded in the genomes of eighteen Dothideomycetes fungi.</title>
        <authorList>
            <person name="Ohm R.A."/>
            <person name="Feau N."/>
            <person name="Henrissat B."/>
            <person name="Schoch C.L."/>
            <person name="Horwitz B.A."/>
            <person name="Barry K.W."/>
            <person name="Condon B.J."/>
            <person name="Copeland A.C."/>
            <person name="Dhillon B."/>
            <person name="Glaser F."/>
            <person name="Hesse C.N."/>
            <person name="Kosti I."/>
            <person name="LaButti K."/>
            <person name="Lindquist E.A."/>
            <person name="Lucas S."/>
            <person name="Salamov A.A."/>
            <person name="Bradshaw R.E."/>
            <person name="Ciuffetti L."/>
            <person name="Hamelin R.C."/>
            <person name="Kema G.H.J."/>
            <person name="Lawrence C."/>
            <person name="Scott J.A."/>
            <person name="Spatafora J.W."/>
            <person name="Turgeon B.G."/>
            <person name="de Wit P.J.G.M."/>
            <person name="Zhong S."/>
            <person name="Goodwin S.B."/>
            <person name="Grigoriev I.V."/>
        </authorList>
    </citation>
    <scope>NUCLEOTIDE SEQUENCE [LARGE SCALE GENOMIC DNA]</scope>
    <source>
        <strain evidence="10 11">UAMH 10762</strain>
    </source>
</reference>
<feature type="domain" description="Zn(2)-C6 fungal-type" evidence="9">
    <location>
        <begin position="44"/>
        <end position="73"/>
    </location>
</feature>
<dbReference type="GO" id="GO:0006351">
    <property type="term" value="P:DNA-templated transcription"/>
    <property type="evidence" value="ECO:0007669"/>
    <property type="project" value="InterPro"/>
</dbReference>
<dbReference type="GO" id="GO:0000981">
    <property type="term" value="F:DNA-binding transcription factor activity, RNA polymerase II-specific"/>
    <property type="evidence" value="ECO:0007669"/>
    <property type="project" value="InterPro"/>
</dbReference>
<dbReference type="GO" id="GO:0045944">
    <property type="term" value="P:positive regulation of transcription by RNA polymerase II"/>
    <property type="evidence" value="ECO:0007669"/>
    <property type="project" value="TreeGrafter"/>
</dbReference>